<keyword evidence="2" id="KW-0732">Signal</keyword>
<accession>B9FSW8</accession>
<protein>
    <submittedName>
        <fullName evidence="3">Uncharacterized protein</fullName>
    </submittedName>
</protein>
<name>B9FSW8_ORYSJ</name>
<reference evidence="3" key="1">
    <citation type="journal article" date="2005" name="PLoS Biol.">
        <title>The genomes of Oryza sativa: a history of duplications.</title>
        <authorList>
            <person name="Yu J."/>
            <person name="Wang J."/>
            <person name="Lin W."/>
            <person name="Li S."/>
            <person name="Li H."/>
            <person name="Zhou J."/>
            <person name="Ni P."/>
            <person name="Dong W."/>
            <person name="Hu S."/>
            <person name="Zeng C."/>
            <person name="Zhang J."/>
            <person name="Zhang Y."/>
            <person name="Li R."/>
            <person name="Xu Z."/>
            <person name="Li S."/>
            <person name="Li X."/>
            <person name="Zheng H."/>
            <person name="Cong L."/>
            <person name="Lin L."/>
            <person name="Yin J."/>
            <person name="Geng J."/>
            <person name="Li G."/>
            <person name="Shi J."/>
            <person name="Liu J."/>
            <person name="Lv H."/>
            <person name="Li J."/>
            <person name="Wang J."/>
            <person name="Deng Y."/>
            <person name="Ran L."/>
            <person name="Shi X."/>
            <person name="Wang X."/>
            <person name="Wu Q."/>
            <person name="Li C."/>
            <person name="Ren X."/>
            <person name="Wang J."/>
            <person name="Wang X."/>
            <person name="Li D."/>
            <person name="Liu D."/>
            <person name="Zhang X."/>
            <person name="Ji Z."/>
            <person name="Zhao W."/>
            <person name="Sun Y."/>
            <person name="Zhang Z."/>
            <person name="Bao J."/>
            <person name="Han Y."/>
            <person name="Dong L."/>
            <person name="Ji J."/>
            <person name="Chen P."/>
            <person name="Wu S."/>
            <person name="Liu J."/>
            <person name="Xiao Y."/>
            <person name="Bu D."/>
            <person name="Tan J."/>
            <person name="Yang L."/>
            <person name="Ye C."/>
            <person name="Zhang J."/>
            <person name="Xu J."/>
            <person name="Zhou Y."/>
            <person name="Yu Y."/>
            <person name="Zhang B."/>
            <person name="Zhuang S."/>
            <person name="Wei H."/>
            <person name="Liu B."/>
            <person name="Lei M."/>
            <person name="Yu H."/>
            <person name="Li Y."/>
            <person name="Xu H."/>
            <person name="Wei S."/>
            <person name="He X."/>
            <person name="Fang L."/>
            <person name="Zhang Z."/>
            <person name="Zhang Y."/>
            <person name="Huang X."/>
            <person name="Su Z."/>
            <person name="Tong W."/>
            <person name="Li J."/>
            <person name="Tong Z."/>
            <person name="Li S."/>
            <person name="Ye J."/>
            <person name="Wang L."/>
            <person name="Fang L."/>
            <person name="Lei T."/>
            <person name="Chen C."/>
            <person name="Chen H."/>
            <person name="Xu Z."/>
            <person name="Li H."/>
            <person name="Huang H."/>
            <person name="Zhang F."/>
            <person name="Xu H."/>
            <person name="Li N."/>
            <person name="Zhao C."/>
            <person name="Li S."/>
            <person name="Dong L."/>
            <person name="Huang Y."/>
            <person name="Li L."/>
            <person name="Xi Y."/>
            <person name="Qi Q."/>
            <person name="Li W."/>
            <person name="Zhang B."/>
            <person name="Hu W."/>
            <person name="Zhang Y."/>
            <person name="Tian X."/>
            <person name="Jiao Y."/>
            <person name="Liang X."/>
            <person name="Jin J."/>
            <person name="Gao L."/>
            <person name="Zheng W."/>
            <person name="Hao B."/>
            <person name="Liu S."/>
            <person name="Wang W."/>
            <person name="Yuan L."/>
            <person name="Cao M."/>
            <person name="McDermott J."/>
            <person name="Samudrala R."/>
            <person name="Wang J."/>
            <person name="Wong G.K."/>
            <person name="Yang H."/>
        </authorList>
    </citation>
    <scope>NUCLEOTIDE SEQUENCE [LARGE SCALE GENOMIC DNA]</scope>
</reference>
<feature type="region of interest" description="Disordered" evidence="1">
    <location>
        <begin position="46"/>
        <end position="70"/>
    </location>
</feature>
<feature type="chain" id="PRO_5002884325" evidence="2">
    <location>
        <begin position="19"/>
        <end position="181"/>
    </location>
</feature>
<gene>
    <name evidence="3" type="ORF">OsJ_21088</name>
</gene>
<dbReference type="Proteomes" id="UP000007752">
    <property type="component" value="Chromosome 6"/>
</dbReference>
<feature type="signal peptide" evidence="2">
    <location>
        <begin position="1"/>
        <end position="18"/>
    </location>
</feature>
<evidence type="ECO:0000313" key="3">
    <source>
        <dbReference type="EMBL" id="EEE65579.1"/>
    </source>
</evidence>
<evidence type="ECO:0000256" key="2">
    <source>
        <dbReference type="SAM" id="SignalP"/>
    </source>
</evidence>
<dbReference type="EMBL" id="CM000143">
    <property type="protein sequence ID" value="EEE65579.1"/>
    <property type="molecule type" value="Genomic_DNA"/>
</dbReference>
<feature type="compositionally biased region" description="Basic residues" evidence="1">
    <location>
        <begin position="49"/>
        <end position="63"/>
    </location>
</feature>
<reference evidence="3" key="2">
    <citation type="submission" date="2008-12" db="EMBL/GenBank/DDBJ databases">
        <title>Improved gene annotation of the rice (Oryza sativa) genomes.</title>
        <authorList>
            <person name="Wang J."/>
            <person name="Li R."/>
            <person name="Fan W."/>
            <person name="Huang Q."/>
            <person name="Zhang J."/>
            <person name="Zhou Y."/>
            <person name="Hu Y."/>
            <person name="Zi S."/>
            <person name="Li J."/>
            <person name="Ni P."/>
            <person name="Zheng H."/>
            <person name="Zhang Y."/>
            <person name="Zhao M."/>
            <person name="Hao Q."/>
            <person name="McDermott J."/>
            <person name="Samudrala R."/>
            <person name="Kristiansen K."/>
            <person name="Wong G.K.-S."/>
        </authorList>
    </citation>
    <scope>NUCLEOTIDE SEQUENCE</scope>
</reference>
<proteinExistence type="predicted"/>
<organism evidence="3">
    <name type="scientific">Oryza sativa subsp. japonica</name>
    <name type="common">Rice</name>
    <dbReference type="NCBI Taxonomy" id="39947"/>
    <lineage>
        <taxon>Eukaryota</taxon>
        <taxon>Viridiplantae</taxon>
        <taxon>Streptophyta</taxon>
        <taxon>Embryophyta</taxon>
        <taxon>Tracheophyta</taxon>
        <taxon>Spermatophyta</taxon>
        <taxon>Magnoliopsida</taxon>
        <taxon>Liliopsida</taxon>
        <taxon>Poales</taxon>
        <taxon>Poaceae</taxon>
        <taxon>BOP clade</taxon>
        <taxon>Oryzoideae</taxon>
        <taxon>Oryzeae</taxon>
        <taxon>Oryzinae</taxon>
        <taxon>Oryza</taxon>
        <taxon>Oryza sativa</taxon>
    </lineage>
</organism>
<evidence type="ECO:0000256" key="1">
    <source>
        <dbReference type="SAM" id="MobiDB-lite"/>
    </source>
</evidence>
<sequence>MEVLLPLLLACSLLFTIATPIRDITDVCASQISDFQPLLAGAAPLRPPLLRRRHPRRRPHRPPRLAPRQQPPDIAVVIVSPPRPPQEEGRRRRRLAGVVVVRAADAGRVGGRRQLRDPPGPRHAGDLLRDGGRHGVVAHLLRRRRLQLRTQTAAGRLKLGKRAMLLLLLLPPPPISAQAQK</sequence>
<dbReference type="AlphaFoldDB" id="B9FSW8"/>